<name>A0A1B9H1M5_9TREE</name>
<accession>A0A1B9H1M5</accession>
<evidence type="ECO:0000256" key="1">
    <source>
        <dbReference type="SAM" id="MobiDB-lite"/>
    </source>
</evidence>
<keyword evidence="3" id="KW-1185">Reference proteome</keyword>
<gene>
    <name evidence="2" type="ORF">I316_01086</name>
</gene>
<feature type="compositionally biased region" description="Basic and acidic residues" evidence="1">
    <location>
        <begin position="773"/>
        <end position="783"/>
    </location>
</feature>
<sequence>MLALLPPISDMFLWKVSEEWESWKREGPIDENRVKAIQRIFDSFLSDLNSFAEVDTPIQKQMRSYVPTAIEPLPASVRKEVTRLVHRLIEMLESCPSSSDISKQFRLNSQILGRLITRRYLSSDLSNILARHVDRRDIHLDVTHWHQFVLTAIEAGNKDDIARYHGKKAEALLRPDAVSSESQNRDENQAEQREGKDDSLEVRDVGKNKRLRYVADQISEMVISQDGQTLDELLETLEPYLDVSSIHPNHIEVEHQHHNSIALESEDENGRYSAFVPRKYNPHSIVQYAWSTLLHRSSRDQNISTGALLNMADTLPSPALIGHTFTPVMHGLVKRGEPLRAWELWLDLIEREKEASLRIAKSKSQAHPHPRPETVQVDRTREGLFIDRVTLGVATEACYAATHDLQAAVTLVDTWAYKPRFQSHFPDVVDERSTTSSVPDLTGSIQLDTQNLNILFNLCRLENQFVIAHKLWQAALPRYGIYHDDISLNLLLDIARYSDRDSDLDGQSALGTGAMSTGVDDGEMFRRRLRAMADEFGFRRRSKTATRSGSEGSAVGTTEEPETVGSRYGSSMSDVGVGSQRNLAAGPTSVLLEDDGSIPAGSFNSGKDALPWQRARDIFRQVVLGNWPHLESVKSPLEAAHTGPLESIVSFFGGSNDSGRSRSRDGAHSSHSPSIEPKSERQNLITPDVTTLNIPSATCKYPHVIPTSSTFRSYIALLGYNNLHSEIPIALAWMKELGIKPNWSTMCLALLHICEAEGPRRWVKGFGGNFSKSKRETQRKQGDVGDDAEGEGQGVGEGEEQEAIEDRSGYGLARDEEIVRRWLQDWLGHGWEQEKDTQNGANEKTTKRRRIVPTEQDVAYSRRWLAQRRKRLTA</sequence>
<feature type="region of interest" description="Disordered" evidence="1">
    <location>
        <begin position="173"/>
        <end position="202"/>
    </location>
</feature>
<feature type="compositionally biased region" description="Basic and acidic residues" evidence="1">
    <location>
        <begin position="183"/>
        <end position="202"/>
    </location>
</feature>
<feature type="region of interest" description="Disordered" evidence="1">
    <location>
        <begin position="656"/>
        <end position="687"/>
    </location>
</feature>
<organism evidence="2 3">
    <name type="scientific">Kwoniella heveanensis BCC8398</name>
    <dbReference type="NCBI Taxonomy" id="1296120"/>
    <lineage>
        <taxon>Eukaryota</taxon>
        <taxon>Fungi</taxon>
        <taxon>Dikarya</taxon>
        <taxon>Basidiomycota</taxon>
        <taxon>Agaricomycotina</taxon>
        <taxon>Tremellomycetes</taxon>
        <taxon>Tremellales</taxon>
        <taxon>Cryptococcaceae</taxon>
        <taxon>Kwoniella</taxon>
    </lineage>
</organism>
<protein>
    <submittedName>
        <fullName evidence="2">Uncharacterized protein</fullName>
    </submittedName>
</protein>
<dbReference type="OrthoDB" id="185373at2759"/>
<feature type="compositionally biased region" description="Basic and acidic residues" evidence="1">
    <location>
        <begin position="659"/>
        <end position="668"/>
    </location>
</feature>
<reference evidence="3" key="2">
    <citation type="submission" date="2013-12" db="EMBL/GenBank/DDBJ databases">
        <title>Evolution of pathogenesis and genome organization in the Tremellales.</title>
        <authorList>
            <person name="Cuomo C."/>
            <person name="Litvintseva A."/>
            <person name="Heitman J."/>
            <person name="Chen Y."/>
            <person name="Sun S."/>
            <person name="Springer D."/>
            <person name="Dromer F."/>
            <person name="Young S."/>
            <person name="Zeng Q."/>
            <person name="Chapman S."/>
            <person name="Gujja S."/>
            <person name="Saif S."/>
            <person name="Birren B."/>
        </authorList>
    </citation>
    <scope>NUCLEOTIDE SEQUENCE [LARGE SCALE GENOMIC DNA]</scope>
    <source>
        <strain evidence="3">BCC8398</strain>
    </source>
</reference>
<dbReference type="AlphaFoldDB" id="A0A1B9H1M5"/>
<evidence type="ECO:0000313" key="2">
    <source>
        <dbReference type="EMBL" id="OCF37179.1"/>
    </source>
</evidence>
<dbReference type="EMBL" id="KI669493">
    <property type="protein sequence ID" value="OCF37179.1"/>
    <property type="molecule type" value="Genomic_DNA"/>
</dbReference>
<dbReference type="Proteomes" id="UP000092666">
    <property type="component" value="Unassembled WGS sequence"/>
</dbReference>
<feature type="region of interest" description="Disordered" evidence="1">
    <location>
        <begin position="766"/>
        <end position="808"/>
    </location>
</feature>
<reference evidence="2 3" key="1">
    <citation type="submission" date="2013-07" db="EMBL/GenBank/DDBJ databases">
        <title>The Genome Sequence of Cryptococcus heveanensis BCC8398.</title>
        <authorList>
            <consortium name="The Broad Institute Genome Sequencing Platform"/>
            <person name="Cuomo C."/>
            <person name="Litvintseva A."/>
            <person name="Chen Y."/>
            <person name="Heitman J."/>
            <person name="Sun S."/>
            <person name="Springer D."/>
            <person name="Dromer F."/>
            <person name="Young S.K."/>
            <person name="Zeng Q."/>
            <person name="Gargeya S."/>
            <person name="Fitzgerald M."/>
            <person name="Abouelleil A."/>
            <person name="Alvarado L."/>
            <person name="Berlin A.M."/>
            <person name="Chapman S.B."/>
            <person name="Dewar J."/>
            <person name="Goldberg J."/>
            <person name="Griggs A."/>
            <person name="Gujja S."/>
            <person name="Hansen M."/>
            <person name="Howarth C."/>
            <person name="Imamovic A."/>
            <person name="Larimer J."/>
            <person name="McCowan C."/>
            <person name="Murphy C."/>
            <person name="Pearson M."/>
            <person name="Priest M."/>
            <person name="Roberts A."/>
            <person name="Saif S."/>
            <person name="Shea T."/>
            <person name="Sykes S."/>
            <person name="Wortman J."/>
            <person name="Nusbaum C."/>
            <person name="Birren B."/>
        </authorList>
    </citation>
    <scope>NUCLEOTIDE SEQUENCE [LARGE SCALE GENOMIC DNA]</scope>
    <source>
        <strain evidence="2 3">BCC8398</strain>
    </source>
</reference>
<evidence type="ECO:0000313" key="3">
    <source>
        <dbReference type="Proteomes" id="UP000092666"/>
    </source>
</evidence>
<feature type="region of interest" description="Disordered" evidence="1">
    <location>
        <begin position="540"/>
        <end position="580"/>
    </location>
</feature>
<proteinExistence type="predicted"/>